<accession>A0A9D3WHS9</accession>
<protein>
    <submittedName>
        <fullName evidence="2">Uncharacterized protein</fullName>
    </submittedName>
</protein>
<dbReference type="Proteomes" id="UP000828251">
    <property type="component" value="Unassembled WGS sequence"/>
</dbReference>
<feature type="region of interest" description="Disordered" evidence="1">
    <location>
        <begin position="1"/>
        <end position="57"/>
    </location>
</feature>
<reference evidence="2 3" key="1">
    <citation type="journal article" date="2021" name="Plant Biotechnol. J.">
        <title>Multi-omics assisted identification of the key and species-specific regulatory components of drought-tolerant mechanisms in Gossypium stocksii.</title>
        <authorList>
            <person name="Yu D."/>
            <person name="Ke L."/>
            <person name="Zhang D."/>
            <person name="Wu Y."/>
            <person name="Sun Y."/>
            <person name="Mei J."/>
            <person name="Sun J."/>
            <person name="Sun Y."/>
        </authorList>
    </citation>
    <scope>NUCLEOTIDE SEQUENCE [LARGE SCALE GENOMIC DNA]</scope>
    <source>
        <strain evidence="3">cv. E1</strain>
        <tissue evidence="2">Leaf</tissue>
    </source>
</reference>
<gene>
    <name evidence="2" type="ORF">J1N35_000614</name>
</gene>
<proteinExistence type="predicted"/>
<evidence type="ECO:0000313" key="3">
    <source>
        <dbReference type="Proteomes" id="UP000828251"/>
    </source>
</evidence>
<evidence type="ECO:0000313" key="2">
    <source>
        <dbReference type="EMBL" id="KAH1129236.1"/>
    </source>
</evidence>
<dbReference type="EMBL" id="JAIQCV010000001">
    <property type="protein sequence ID" value="KAH1129236.1"/>
    <property type="molecule type" value="Genomic_DNA"/>
</dbReference>
<dbReference type="AlphaFoldDB" id="A0A9D3WHS9"/>
<feature type="compositionally biased region" description="Polar residues" evidence="1">
    <location>
        <begin position="37"/>
        <end position="57"/>
    </location>
</feature>
<feature type="compositionally biased region" description="Acidic residues" evidence="1">
    <location>
        <begin position="11"/>
        <end position="36"/>
    </location>
</feature>
<organism evidence="2 3">
    <name type="scientific">Gossypium stocksii</name>
    <dbReference type="NCBI Taxonomy" id="47602"/>
    <lineage>
        <taxon>Eukaryota</taxon>
        <taxon>Viridiplantae</taxon>
        <taxon>Streptophyta</taxon>
        <taxon>Embryophyta</taxon>
        <taxon>Tracheophyta</taxon>
        <taxon>Spermatophyta</taxon>
        <taxon>Magnoliopsida</taxon>
        <taxon>eudicotyledons</taxon>
        <taxon>Gunneridae</taxon>
        <taxon>Pentapetalae</taxon>
        <taxon>rosids</taxon>
        <taxon>malvids</taxon>
        <taxon>Malvales</taxon>
        <taxon>Malvaceae</taxon>
        <taxon>Malvoideae</taxon>
        <taxon>Gossypium</taxon>
    </lineage>
</organism>
<name>A0A9D3WHS9_9ROSI</name>
<keyword evidence="3" id="KW-1185">Reference proteome</keyword>
<sequence length="57" mass="6741">MYFHQRYGEQGSDDEEDDDDKEDDTERDSQEEEDNNYEATFQLQRTTQKGTVICSPT</sequence>
<comment type="caution">
    <text evidence="2">The sequence shown here is derived from an EMBL/GenBank/DDBJ whole genome shotgun (WGS) entry which is preliminary data.</text>
</comment>
<feature type="non-terminal residue" evidence="2">
    <location>
        <position position="57"/>
    </location>
</feature>
<evidence type="ECO:0000256" key="1">
    <source>
        <dbReference type="SAM" id="MobiDB-lite"/>
    </source>
</evidence>